<accession>A0A392NXG3</accession>
<dbReference type="EMBL" id="LXQA010054445">
    <property type="protein sequence ID" value="MCI04142.1"/>
    <property type="molecule type" value="Genomic_DNA"/>
</dbReference>
<evidence type="ECO:0000259" key="2">
    <source>
        <dbReference type="Pfam" id="PF04195"/>
    </source>
</evidence>
<dbReference type="Proteomes" id="UP000265520">
    <property type="component" value="Unassembled WGS sequence"/>
</dbReference>
<proteinExistence type="predicted"/>
<organism evidence="3 4">
    <name type="scientific">Trifolium medium</name>
    <dbReference type="NCBI Taxonomy" id="97028"/>
    <lineage>
        <taxon>Eukaryota</taxon>
        <taxon>Viridiplantae</taxon>
        <taxon>Streptophyta</taxon>
        <taxon>Embryophyta</taxon>
        <taxon>Tracheophyta</taxon>
        <taxon>Spermatophyta</taxon>
        <taxon>Magnoliopsida</taxon>
        <taxon>eudicotyledons</taxon>
        <taxon>Gunneridae</taxon>
        <taxon>Pentapetalae</taxon>
        <taxon>rosids</taxon>
        <taxon>fabids</taxon>
        <taxon>Fabales</taxon>
        <taxon>Fabaceae</taxon>
        <taxon>Papilionoideae</taxon>
        <taxon>50 kb inversion clade</taxon>
        <taxon>NPAAA clade</taxon>
        <taxon>Hologalegina</taxon>
        <taxon>IRL clade</taxon>
        <taxon>Trifolieae</taxon>
        <taxon>Trifolium</taxon>
    </lineage>
</organism>
<keyword evidence="4" id="KW-1185">Reference proteome</keyword>
<feature type="domain" description="Transposase (putative) gypsy type" evidence="2">
    <location>
        <begin position="2"/>
        <end position="48"/>
    </location>
</feature>
<evidence type="ECO:0000313" key="3">
    <source>
        <dbReference type="EMBL" id="MCI04142.1"/>
    </source>
</evidence>
<name>A0A392NXG3_9FABA</name>
<feature type="region of interest" description="Disordered" evidence="1">
    <location>
        <begin position="239"/>
        <end position="261"/>
    </location>
</feature>
<dbReference type="PANTHER" id="PTHR31099:SF49">
    <property type="entry name" value="MYOSIN HEAVY CHAIN-LIKE PROTEIN"/>
    <property type="match status" value="1"/>
</dbReference>
<comment type="caution">
    <text evidence="3">The sequence shown here is derived from an EMBL/GenBank/DDBJ whole genome shotgun (WGS) entry which is preliminary data.</text>
</comment>
<dbReference type="Pfam" id="PF04195">
    <property type="entry name" value="Transposase_28"/>
    <property type="match status" value="1"/>
</dbReference>
<evidence type="ECO:0000313" key="4">
    <source>
        <dbReference type="Proteomes" id="UP000265520"/>
    </source>
</evidence>
<evidence type="ECO:0000256" key="1">
    <source>
        <dbReference type="SAM" id="MobiDB-lite"/>
    </source>
</evidence>
<reference evidence="3 4" key="1">
    <citation type="journal article" date="2018" name="Front. Plant Sci.">
        <title>Red Clover (Trifolium pratense) and Zigzag Clover (T. medium) - A Picture of Genomic Similarities and Differences.</title>
        <authorList>
            <person name="Dluhosova J."/>
            <person name="Istvanek J."/>
            <person name="Nedelnik J."/>
            <person name="Repkova J."/>
        </authorList>
    </citation>
    <scope>NUCLEOTIDE SEQUENCE [LARGE SCALE GENOMIC DNA]</scope>
    <source>
        <strain evidence="4">cv. 10/8</strain>
        <tissue evidence="3">Leaf</tissue>
    </source>
</reference>
<feature type="compositionally biased region" description="Polar residues" evidence="1">
    <location>
        <begin position="242"/>
        <end position="261"/>
    </location>
</feature>
<sequence length="261" mass="29307">MKVFAHLRLAPSQLNPNSPGFIRVYELVCEHLKITPSVPMFFKIFQLQRKSQGGRQAWVSLKSQGNKLFDMFVDSVRNFKPRYFIVRAESESARESLYRTVRVKVDGEQVSRREAKFPLAWTFDHYEESTDFYLTKNKGMSEEDWAGLKTLTDFVNSFVKGPCVYKDVVNGDRMELPLLDKKGNQVFETWLIDTRKVLSATNAASHQMAEEGGSILKMLEAQKNSKKGSKKGAASVMFSAAGDSSSGSPKINSPTQGNVAS</sequence>
<feature type="non-terminal residue" evidence="3">
    <location>
        <position position="261"/>
    </location>
</feature>
<dbReference type="InterPro" id="IPR007321">
    <property type="entry name" value="Transposase_28"/>
</dbReference>
<protein>
    <recommendedName>
        <fullName evidence="2">Transposase (putative) gypsy type domain-containing protein</fullName>
    </recommendedName>
</protein>
<dbReference type="PANTHER" id="PTHR31099">
    <property type="entry name" value="OS06G0165300 PROTEIN"/>
    <property type="match status" value="1"/>
</dbReference>
<dbReference type="AlphaFoldDB" id="A0A392NXG3"/>